<proteinExistence type="predicted"/>
<feature type="transmembrane region" description="Helical" evidence="1">
    <location>
        <begin position="21"/>
        <end position="45"/>
    </location>
</feature>
<organism evidence="3 4">
    <name type="scientific">Actinoplanes friuliensis DSM 7358</name>
    <dbReference type="NCBI Taxonomy" id="1246995"/>
    <lineage>
        <taxon>Bacteria</taxon>
        <taxon>Bacillati</taxon>
        <taxon>Actinomycetota</taxon>
        <taxon>Actinomycetes</taxon>
        <taxon>Micromonosporales</taxon>
        <taxon>Micromonosporaceae</taxon>
        <taxon>Actinoplanes</taxon>
    </lineage>
</organism>
<evidence type="ECO:0000313" key="3">
    <source>
        <dbReference type="EMBL" id="AGZ40748.1"/>
    </source>
</evidence>
<keyword evidence="4" id="KW-1185">Reference proteome</keyword>
<evidence type="ECO:0000256" key="1">
    <source>
        <dbReference type="SAM" id="Phobius"/>
    </source>
</evidence>
<dbReference type="EMBL" id="CP006272">
    <property type="protein sequence ID" value="AGZ40748.1"/>
    <property type="molecule type" value="Genomic_DNA"/>
</dbReference>
<dbReference type="PATRIC" id="fig|1246995.3.peg.2499"/>
<dbReference type="AlphaFoldDB" id="U5VUS8"/>
<dbReference type="eggNOG" id="COG1266">
    <property type="taxonomic scope" value="Bacteria"/>
</dbReference>
<feature type="transmembrane region" description="Helical" evidence="1">
    <location>
        <begin position="97"/>
        <end position="122"/>
    </location>
</feature>
<dbReference type="Proteomes" id="UP000017746">
    <property type="component" value="Chromosome"/>
</dbReference>
<dbReference type="HOGENOM" id="CLU_052492_1_0_11"/>
<keyword evidence="1" id="KW-0812">Transmembrane</keyword>
<dbReference type="STRING" id="1246995.AFR_12310"/>
<sequence length="292" mass="30967">MSNVEYHRVYAGERRRVGRGLLAIALLLGGLLVVSVVLSVVATVLDDRGADGAYTPMMHAAAMLSLALLIPWSMAIQRWLYGLPGSSLHSVFSRFRFALFGRALLLIGPALVAALVVSDYLAPEPRNVWSDTDVLWMVAATLLLTPLQAAGEEYGFRGLIFRAAGGWTRGARSGLVVGLITMTVAFAASHAAGDPWLNLWYVVLAVGTGLITWRTGGLEVAIVLHALWNTLGFVFSIAMRSDLNAVVTDRDAGAATAATLIPCAVVVVTVAIVWYTTPRIGPLAAEAGSNPA</sequence>
<dbReference type="OrthoDB" id="2680086at2"/>
<feature type="domain" description="CAAX prenyl protease 2/Lysostaphin resistance protein A-like" evidence="2">
    <location>
        <begin position="136"/>
        <end position="230"/>
    </location>
</feature>
<dbReference type="GO" id="GO:0004175">
    <property type="term" value="F:endopeptidase activity"/>
    <property type="evidence" value="ECO:0007669"/>
    <property type="project" value="UniProtKB-ARBA"/>
</dbReference>
<keyword evidence="1" id="KW-1133">Transmembrane helix</keyword>
<feature type="transmembrane region" description="Helical" evidence="1">
    <location>
        <begin position="171"/>
        <end position="189"/>
    </location>
</feature>
<evidence type="ECO:0000259" key="2">
    <source>
        <dbReference type="Pfam" id="PF02517"/>
    </source>
</evidence>
<feature type="transmembrane region" description="Helical" evidence="1">
    <location>
        <begin position="252"/>
        <end position="275"/>
    </location>
</feature>
<feature type="transmembrane region" description="Helical" evidence="1">
    <location>
        <begin position="134"/>
        <end position="151"/>
    </location>
</feature>
<feature type="transmembrane region" description="Helical" evidence="1">
    <location>
        <begin position="195"/>
        <end position="213"/>
    </location>
</feature>
<feature type="transmembrane region" description="Helical" evidence="1">
    <location>
        <begin position="57"/>
        <end position="76"/>
    </location>
</feature>
<protein>
    <submittedName>
        <fullName evidence="3">Abortive infection protein</fullName>
    </submittedName>
</protein>
<name>U5VUS8_9ACTN</name>
<evidence type="ECO:0000313" key="4">
    <source>
        <dbReference type="Proteomes" id="UP000017746"/>
    </source>
</evidence>
<reference evidence="3 4" key="1">
    <citation type="journal article" date="2014" name="J. Biotechnol.">
        <title>Complete genome sequence of the actinobacterium Actinoplanes friuliensis HAG 010964, producer of the lipopeptide antibiotic friulimycin.</title>
        <authorList>
            <person name="Ruckert C."/>
            <person name="Szczepanowski R."/>
            <person name="Albersmeier A."/>
            <person name="Goesmann A."/>
            <person name="Fischer N."/>
            <person name="Steinkamper A."/>
            <person name="Puhler A."/>
            <person name="Biener R."/>
            <person name="Schwartz D."/>
            <person name="Kalinowski J."/>
        </authorList>
    </citation>
    <scope>NUCLEOTIDE SEQUENCE [LARGE SCALE GENOMIC DNA]</scope>
    <source>
        <strain evidence="3 4">DSM 7358</strain>
    </source>
</reference>
<keyword evidence="1" id="KW-0472">Membrane</keyword>
<dbReference type="KEGG" id="afs:AFR_12310"/>
<feature type="transmembrane region" description="Helical" evidence="1">
    <location>
        <begin position="220"/>
        <end position="240"/>
    </location>
</feature>
<dbReference type="GO" id="GO:0080120">
    <property type="term" value="P:CAAX-box protein maturation"/>
    <property type="evidence" value="ECO:0007669"/>
    <property type="project" value="UniProtKB-ARBA"/>
</dbReference>
<dbReference type="RefSeq" id="WP_023360807.1">
    <property type="nucleotide sequence ID" value="NC_022657.1"/>
</dbReference>
<dbReference type="Pfam" id="PF02517">
    <property type="entry name" value="Rce1-like"/>
    <property type="match status" value="1"/>
</dbReference>
<accession>U5VUS8</accession>
<dbReference type="InterPro" id="IPR003675">
    <property type="entry name" value="Rce1/LyrA-like_dom"/>
</dbReference>
<gene>
    <name evidence="3" type="ORF">AFR_12310</name>
</gene>